<gene>
    <name evidence="1" type="ORF">J2W83_001065</name>
</gene>
<name>A0ACC6JZ59_9PSED</name>
<keyword evidence="2" id="KW-1185">Reference proteome</keyword>
<organism evidence="1 2">
    <name type="scientific">Pseudomonas hunanensis</name>
    <dbReference type="NCBI Taxonomy" id="1247546"/>
    <lineage>
        <taxon>Bacteria</taxon>
        <taxon>Pseudomonadati</taxon>
        <taxon>Pseudomonadota</taxon>
        <taxon>Gammaproteobacteria</taxon>
        <taxon>Pseudomonadales</taxon>
        <taxon>Pseudomonadaceae</taxon>
        <taxon>Pseudomonas</taxon>
    </lineage>
</organism>
<proteinExistence type="predicted"/>
<dbReference type="EC" id="1.2.1.4" evidence="1"/>
<evidence type="ECO:0000313" key="1">
    <source>
        <dbReference type="EMBL" id="MDR6711471.1"/>
    </source>
</evidence>
<accession>A0ACC6JZ59</accession>
<sequence>MSTLHNQDFAAIDAVVAKSAAAAAFWAESSGALRATLLRGLATALEQQQAELVAIADRESGLGEGRLNGEVARTAFQLRGFASEVEAGLPFRQVDDQAITGAPPAGRPRLTRIQRPLGPVAMFSASNFPFAFSVLGGDTASALAAGCPVVIKPHSGHPELSRAVFSLVAGVLRAQGLPEGLLTLAEAPNRAAGTYLVQHPSIAAVAFTGSYQGGKALWQAANDRTRPIPFFGELGSINPLVALPRALEKDSENLAKSLAVSITLGCGQFCTSPGVIVLLDSPHSHRFVAQLGEAIAPITTHRMLTQGMQQGFESAAAAVAANATAVFAPQADGAGPAPRLFATDAASFIANADLREEMFGPAALIVTAQSAAQVAEVLDAVGGTLTTTLWGLESDSEENRLLVRSAQQISGRVLFSGVPTGVAVCHAQQHGGPWPASTAPQSTSVGYAAIERFLRPVALQDAPAWVLG</sequence>
<protein>
    <submittedName>
        <fullName evidence="1">NADP-dependent aldehyde dehydrogenase</fullName>
        <ecNumber evidence="1">1.2.1.4</ecNumber>
    </submittedName>
</protein>
<reference evidence="1" key="1">
    <citation type="submission" date="2023-07" db="EMBL/GenBank/DDBJ databases">
        <title>Sorghum-associated microbial communities from plants grown in Nebraska, USA.</title>
        <authorList>
            <person name="Schachtman D."/>
        </authorList>
    </citation>
    <scope>NUCLEOTIDE SEQUENCE</scope>
    <source>
        <strain evidence="1">BE56</strain>
    </source>
</reference>
<comment type="caution">
    <text evidence="1">The sequence shown here is derived from an EMBL/GenBank/DDBJ whole genome shotgun (WGS) entry which is preliminary data.</text>
</comment>
<dbReference type="EMBL" id="JAVDTH010000004">
    <property type="protein sequence ID" value="MDR6711471.1"/>
    <property type="molecule type" value="Genomic_DNA"/>
</dbReference>
<evidence type="ECO:0000313" key="2">
    <source>
        <dbReference type="Proteomes" id="UP001259587"/>
    </source>
</evidence>
<dbReference type="Proteomes" id="UP001259587">
    <property type="component" value="Unassembled WGS sequence"/>
</dbReference>
<keyword evidence="1" id="KW-0560">Oxidoreductase</keyword>